<evidence type="ECO:0000256" key="7">
    <source>
        <dbReference type="ARBA" id="ARBA00022737"/>
    </source>
</evidence>
<keyword evidence="11 17" id="KW-0675">Receptor</keyword>
<evidence type="ECO:0000313" key="17">
    <source>
        <dbReference type="EMBL" id="QTW05395.1"/>
    </source>
</evidence>
<reference evidence="17" key="1">
    <citation type="submission" date="2021-01" db="EMBL/GenBank/DDBJ databases">
        <authorList>
            <person name="Han F."/>
            <person name="Zhang Y."/>
            <person name="Gao T."/>
        </authorList>
    </citation>
    <scope>NUCLEOTIDE SEQUENCE</scope>
</reference>
<sequence>MWKLVLHVCLFGFTLKVSTCNPPCTFYGPIAACSAQNHPWVPLLPSNIAHLYLDRNDIREINRTSLRIYGQLERLDLGMQKVQITIRSNAFIRQSKLTELVLGGNKGLRLEPRAFSGLFRLKHLYIDHCNLGDSFLAESHLQPLLSLETLDLSGNNLVRLRPGAFFSRLTNFKELNLKSNQIGRVCEEDLAGFKGKHLALLNLRLNPLADMASSDFDWGACGNPFRNIRLGTLDISTTRLNLNATRMLFQAIHGSPVDHIILSVALGKGFSHHNFPDPDESTFQGLANSTVTILDLSKNRIFALQKAVFSPLRHVKIINISQNLVNQIDRNAFSGLQENLRLLNLSCNLLGEVFSHTFENLNNLVVLDLSHNHIGVLGFQSFSGLTELRRLYLTGNSLRNLGFPASLPNLEFLLLKDNKINEIHNVMTLGANAIYMDVSENQLTNMEDVYKIMSDFKHLKIFFYGGNTIRFCKLNRKYSVSPNNSLAVMDLHGSSLEMLWAKGDCLDLFDGLWNLVGLNLSLNSLTSLPLGIFSGLSSIMELDLSLNALTYLRPNAFPLTLRLLYLSDNFLAAPDPAIFQSLTFLTLGGNRFHCDCHLEGFLKWLNVTSIVPEEPHNCEFPTDLFNVPLLNYSREVEPCEKDDEDAVQGLKFTLFVLSALLTLAAVIGGTVYARLRGQMFIIYKKMAGRVLEGRKPVRNEGVEAKYDVYLCFSSGDFVWAEAAFLMKLDSQFAEGNVFRCCFEARDFLPGEDYLGNIRDAIWSSRKTVCVVSKRFLKDGWCLEAFSLAQGRMLEELTNVLIMVVVGKVTHYQLMKCEAIRAFVQKRQYLVWPEDPQDLERFYEKLFSKILKNTKVKKFPADKAEPAKDDTQPQNGEGIELENIRAVAL</sequence>
<name>A0A8B0LSI5_THAMO</name>
<dbReference type="PANTHER" id="PTHR24365:SF525">
    <property type="entry name" value="TOLL-LIKE RECEPTOR 5"/>
    <property type="match status" value="1"/>
</dbReference>
<keyword evidence="12" id="KW-0325">Glycoprotein</keyword>
<protein>
    <submittedName>
        <fullName evidence="17">Toll-like receptor 5M</fullName>
    </submittedName>
</protein>
<dbReference type="InterPro" id="IPR017241">
    <property type="entry name" value="Toll-like_receptor"/>
</dbReference>
<dbReference type="GO" id="GO:0006954">
    <property type="term" value="P:inflammatory response"/>
    <property type="evidence" value="ECO:0007669"/>
    <property type="project" value="UniProtKB-KW"/>
</dbReference>
<evidence type="ECO:0000256" key="13">
    <source>
        <dbReference type="ARBA" id="ARBA00023198"/>
    </source>
</evidence>
<evidence type="ECO:0000256" key="12">
    <source>
        <dbReference type="ARBA" id="ARBA00023180"/>
    </source>
</evidence>
<evidence type="ECO:0000256" key="15">
    <source>
        <dbReference type="SAM" id="SignalP"/>
    </source>
</evidence>
<feature type="chain" id="PRO_5032291670" evidence="15">
    <location>
        <begin position="21"/>
        <end position="888"/>
    </location>
</feature>
<keyword evidence="7" id="KW-0677">Repeat</keyword>
<keyword evidence="3" id="KW-0399">Innate immunity</keyword>
<evidence type="ECO:0000256" key="1">
    <source>
        <dbReference type="ARBA" id="ARBA00004479"/>
    </source>
</evidence>
<dbReference type="FunFam" id="3.80.10.10:FF:000306">
    <property type="entry name" value="Toll-like receptor 5"/>
    <property type="match status" value="1"/>
</dbReference>
<keyword evidence="13" id="KW-0395">Inflammatory response</keyword>
<dbReference type="GO" id="GO:0004888">
    <property type="term" value="F:transmembrane signaling receptor activity"/>
    <property type="evidence" value="ECO:0007669"/>
    <property type="project" value="InterPro"/>
</dbReference>
<dbReference type="PROSITE" id="PS50104">
    <property type="entry name" value="TIR"/>
    <property type="match status" value="1"/>
</dbReference>
<keyword evidence="6 15" id="KW-0732">Signal</keyword>
<comment type="subcellular location">
    <subcellularLocation>
        <location evidence="1">Membrane</location>
        <topology evidence="1">Single-pass type I membrane protein</topology>
    </subcellularLocation>
</comment>
<dbReference type="SUPFAM" id="SSF52058">
    <property type="entry name" value="L domain-like"/>
    <property type="match status" value="2"/>
</dbReference>
<feature type="signal peptide" evidence="15">
    <location>
        <begin position="1"/>
        <end position="20"/>
    </location>
</feature>
<keyword evidence="10 14" id="KW-0472">Membrane</keyword>
<evidence type="ECO:0000259" key="16">
    <source>
        <dbReference type="PROSITE" id="PS50104"/>
    </source>
</evidence>
<evidence type="ECO:0000256" key="14">
    <source>
        <dbReference type="SAM" id="Phobius"/>
    </source>
</evidence>
<dbReference type="InterPro" id="IPR035897">
    <property type="entry name" value="Toll_tir_struct_dom_sf"/>
</dbReference>
<comment type="similarity">
    <text evidence="2">Belongs to the Toll-like receptor family.</text>
</comment>
<dbReference type="GO" id="GO:0045087">
    <property type="term" value="P:innate immune response"/>
    <property type="evidence" value="ECO:0007669"/>
    <property type="project" value="UniProtKB-KW"/>
</dbReference>
<evidence type="ECO:0000256" key="11">
    <source>
        <dbReference type="ARBA" id="ARBA00023170"/>
    </source>
</evidence>
<evidence type="ECO:0000256" key="5">
    <source>
        <dbReference type="ARBA" id="ARBA00022692"/>
    </source>
</evidence>
<dbReference type="SUPFAM" id="SSF52200">
    <property type="entry name" value="Toll/Interleukin receptor TIR domain"/>
    <property type="match status" value="1"/>
</dbReference>
<keyword evidence="8" id="KW-0391">Immunity</keyword>
<evidence type="ECO:0000256" key="3">
    <source>
        <dbReference type="ARBA" id="ARBA00022588"/>
    </source>
</evidence>
<dbReference type="GO" id="GO:0002224">
    <property type="term" value="P:toll-like receptor signaling pathway"/>
    <property type="evidence" value="ECO:0007669"/>
    <property type="project" value="InterPro"/>
</dbReference>
<dbReference type="Gene3D" id="3.80.10.10">
    <property type="entry name" value="Ribonuclease Inhibitor"/>
    <property type="match status" value="3"/>
</dbReference>
<dbReference type="PIRSF" id="PIRSF037595">
    <property type="entry name" value="Toll-like_receptor"/>
    <property type="match status" value="1"/>
</dbReference>
<evidence type="ECO:0000256" key="10">
    <source>
        <dbReference type="ARBA" id="ARBA00023136"/>
    </source>
</evidence>
<dbReference type="InterPro" id="IPR000157">
    <property type="entry name" value="TIR_dom"/>
</dbReference>
<feature type="transmembrane region" description="Helical" evidence="14">
    <location>
        <begin position="652"/>
        <end position="675"/>
    </location>
</feature>
<keyword evidence="4" id="KW-0433">Leucine-rich repeat</keyword>
<dbReference type="Gene3D" id="3.40.50.10140">
    <property type="entry name" value="Toll/interleukin-1 receptor homology (TIR) domain"/>
    <property type="match status" value="1"/>
</dbReference>
<dbReference type="FunFam" id="3.40.50.10140:FF:000001">
    <property type="entry name" value="Toll-like receptor 2"/>
    <property type="match status" value="1"/>
</dbReference>
<evidence type="ECO:0000256" key="8">
    <source>
        <dbReference type="ARBA" id="ARBA00022859"/>
    </source>
</evidence>
<keyword evidence="5 14" id="KW-0812">Transmembrane</keyword>
<evidence type="ECO:0000256" key="2">
    <source>
        <dbReference type="ARBA" id="ARBA00009634"/>
    </source>
</evidence>
<evidence type="ECO:0000256" key="6">
    <source>
        <dbReference type="ARBA" id="ARBA00022729"/>
    </source>
</evidence>
<keyword evidence="9 14" id="KW-1133">Transmembrane helix</keyword>
<dbReference type="EMBL" id="MW557611">
    <property type="protein sequence ID" value="QTW05395.1"/>
    <property type="molecule type" value="mRNA"/>
</dbReference>
<evidence type="ECO:0000256" key="9">
    <source>
        <dbReference type="ARBA" id="ARBA00022989"/>
    </source>
</evidence>
<feature type="domain" description="TIR" evidence="16">
    <location>
        <begin position="704"/>
        <end position="849"/>
    </location>
</feature>
<dbReference type="Pfam" id="PF01582">
    <property type="entry name" value="TIR"/>
    <property type="match status" value="1"/>
</dbReference>
<organism evidence="17">
    <name type="scientific">Thamnaconus modestus</name>
    <name type="common">Black scraper</name>
    <name type="synonym">Monacanthus modestus</name>
    <dbReference type="NCBI Taxonomy" id="325629"/>
    <lineage>
        <taxon>Eukaryota</taxon>
        <taxon>Metazoa</taxon>
        <taxon>Chordata</taxon>
        <taxon>Craniata</taxon>
        <taxon>Vertebrata</taxon>
        <taxon>Euteleostomi</taxon>
        <taxon>Actinopterygii</taxon>
        <taxon>Neopterygii</taxon>
        <taxon>Teleostei</taxon>
        <taxon>Neoteleostei</taxon>
        <taxon>Acanthomorphata</taxon>
        <taxon>Eupercaria</taxon>
        <taxon>Tetraodontiformes</taxon>
        <taxon>Monacanthidae</taxon>
        <taxon>Thamnaconus</taxon>
    </lineage>
</organism>
<dbReference type="SMART" id="SM00365">
    <property type="entry name" value="LRR_SD22"/>
    <property type="match status" value="4"/>
</dbReference>
<dbReference type="SMART" id="SM00369">
    <property type="entry name" value="LRR_TYP"/>
    <property type="match status" value="10"/>
</dbReference>
<evidence type="ECO:0000256" key="4">
    <source>
        <dbReference type="ARBA" id="ARBA00022614"/>
    </source>
</evidence>
<dbReference type="InterPro" id="IPR001611">
    <property type="entry name" value="Leu-rich_rpt"/>
</dbReference>
<dbReference type="AlphaFoldDB" id="A0A8B0LSI5"/>
<dbReference type="GO" id="GO:0005886">
    <property type="term" value="C:plasma membrane"/>
    <property type="evidence" value="ECO:0007669"/>
    <property type="project" value="TreeGrafter"/>
</dbReference>
<dbReference type="PROSITE" id="PS51450">
    <property type="entry name" value="LRR"/>
    <property type="match status" value="3"/>
</dbReference>
<dbReference type="SMART" id="SM00082">
    <property type="entry name" value="LRRCT"/>
    <property type="match status" value="1"/>
</dbReference>
<dbReference type="Pfam" id="PF13855">
    <property type="entry name" value="LRR_8"/>
    <property type="match status" value="5"/>
</dbReference>
<dbReference type="InterPro" id="IPR032675">
    <property type="entry name" value="LRR_dom_sf"/>
</dbReference>
<dbReference type="PANTHER" id="PTHR24365">
    <property type="entry name" value="TOLL-LIKE RECEPTOR"/>
    <property type="match status" value="1"/>
</dbReference>
<dbReference type="InterPro" id="IPR000483">
    <property type="entry name" value="Cys-rich_flank_reg_C"/>
</dbReference>
<proteinExistence type="evidence at transcript level"/>
<accession>A0A8B0LSI5</accession>
<dbReference type="SMART" id="SM00255">
    <property type="entry name" value="TIR"/>
    <property type="match status" value="1"/>
</dbReference>
<dbReference type="InterPro" id="IPR003591">
    <property type="entry name" value="Leu-rich_rpt_typical-subtyp"/>
</dbReference>